<evidence type="ECO:0000313" key="2">
    <source>
        <dbReference type="EMBL" id="MBD3324447.1"/>
    </source>
</evidence>
<dbReference type="AlphaFoldDB" id="A0A9D5Q5P0"/>
<proteinExistence type="predicted"/>
<protein>
    <submittedName>
        <fullName evidence="2">Uncharacterized protein</fullName>
    </submittedName>
</protein>
<comment type="caution">
    <text evidence="2">The sequence shown here is derived from an EMBL/GenBank/DDBJ whole genome shotgun (WGS) entry which is preliminary data.</text>
</comment>
<name>A0A9D5Q5P0_9BACT</name>
<evidence type="ECO:0000313" key="3">
    <source>
        <dbReference type="Proteomes" id="UP000649604"/>
    </source>
</evidence>
<accession>A0A9D5Q5P0</accession>
<organism evidence="2 3">
    <name type="scientific">candidate division KSB3 bacterium</name>
    <dbReference type="NCBI Taxonomy" id="2044937"/>
    <lineage>
        <taxon>Bacteria</taxon>
        <taxon>candidate division KSB3</taxon>
    </lineage>
</organism>
<feature type="region of interest" description="Disordered" evidence="1">
    <location>
        <begin position="154"/>
        <end position="181"/>
    </location>
</feature>
<sequence length="181" mass="20066">MNRLFFIVVLGCCAWIFPGCQHDSDYRIGRYEVVSTVIASSCPEQASWYPVDPLLPTGFLPGYTRLMQWSLHRVGITGNGDFRVQLVIQPADRDDLTLVVSGTLEDGVVRIDTSHDLHEAGRAWYRVIVLRGILDDETFAGTIRTMLANIPGALPSSPSIPPDSPCEIHEEFAGRRSSDGY</sequence>
<dbReference type="Proteomes" id="UP000649604">
    <property type="component" value="Unassembled WGS sequence"/>
</dbReference>
<gene>
    <name evidence="2" type="ORF">GF339_07660</name>
</gene>
<dbReference type="EMBL" id="WJJP01000237">
    <property type="protein sequence ID" value="MBD3324447.1"/>
    <property type="molecule type" value="Genomic_DNA"/>
</dbReference>
<reference evidence="2" key="1">
    <citation type="submission" date="2019-11" db="EMBL/GenBank/DDBJ databases">
        <title>Microbial mats filling the niche in hypersaline microbial mats.</title>
        <authorList>
            <person name="Wong H.L."/>
            <person name="Macleod F.I."/>
            <person name="White R.A. III"/>
            <person name="Burns B.P."/>
        </authorList>
    </citation>
    <scope>NUCLEOTIDE SEQUENCE</scope>
    <source>
        <strain evidence="2">Rbin_158</strain>
    </source>
</reference>
<evidence type="ECO:0000256" key="1">
    <source>
        <dbReference type="SAM" id="MobiDB-lite"/>
    </source>
</evidence>
<feature type="compositionally biased region" description="Basic and acidic residues" evidence="1">
    <location>
        <begin position="166"/>
        <end position="181"/>
    </location>
</feature>